<name>A0AAV7U839_PLEWA</name>
<evidence type="ECO:0000313" key="1">
    <source>
        <dbReference type="EMBL" id="KAJ1184635.1"/>
    </source>
</evidence>
<accession>A0AAV7U839</accession>
<organism evidence="1 2">
    <name type="scientific">Pleurodeles waltl</name>
    <name type="common">Iberian ribbed newt</name>
    <dbReference type="NCBI Taxonomy" id="8319"/>
    <lineage>
        <taxon>Eukaryota</taxon>
        <taxon>Metazoa</taxon>
        <taxon>Chordata</taxon>
        <taxon>Craniata</taxon>
        <taxon>Vertebrata</taxon>
        <taxon>Euteleostomi</taxon>
        <taxon>Amphibia</taxon>
        <taxon>Batrachia</taxon>
        <taxon>Caudata</taxon>
        <taxon>Salamandroidea</taxon>
        <taxon>Salamandridae</taxon>
        <taxon>Pleurodelinae</taxon>
        <taxon>Pleurodeles</taxon>
    </lineage>
</organism>
<dbReference type="AlphaFoldDB" id="A0AAV7U839"/>
<evidence type="ECO:0000313" key="2">
    <source>
        <dbReference type="Proteomes" id="UP001066276"/>
    </source>
</evidence>
<proteinExistence type="predicted"/>
<protein>
    <submittedName>
        <fullName evidence="1">Uncharacterized protein</fullName>
    </submittedName>
</protein>
<dbReference type="EMBL" id="JANPWB010000005">
    <property type="protein sequence ID" value="KAJ1184635.1"/>
    <property type="molecule type" value="Genomic_DNA"/>
</dbReference>
<sequence>MPSVSVSESPATDNSVLDLQLGSRRLVASWMASSWVLRACLGDGPAPPSCTASRLQWVHPDRRPEPCDANSRGCPLRGP</sequence>
<reference evidence="1" key="1">
    <citation type="journal article" date="2022" name="bioRxiv">
        <title>Sequencing and chromosome-scale assembly of the giantPleurodeles waltlgenome.</title>
        <authorList>
            <person name="Brown T."/>
            <person name="Elewa A."/>
            <person name="Iarovenko S."/>
            <person name="Subramanian E."/>
            <person name="Araus A.J."/>
            <person name="Petzold A."/>
            <person name="Susuki M."/>
            <person name="Suzuki K.-i.T."/>
            <person name="Hayashi T."/>
            <person name="Toyoda A."/>
            <person name="Oliveira C."/>
            <person name="Osipova E."/>
            <person name="Leigh N.D."/>
            <person name="Simon A."/>
            <person name="Yun M.H."/>
        </authorList>
    </citation>
    <scope>NUCLEOTIDE SEQUENCE</scope>
    <source>
        <strain evidence="1">20211129_DDA</strain>
        <tissue evidence="1">Liver</tissue>
    </source>
</reference>
<comment type="caution">
    <text evidence="1">The sequence shown here is derived from an EMBL/GenBank/DDBJ whole genome shotgun (WGS) entry which is preliminary data.</text>
</comment>
<dbReference type="Proteomes" id="UP001066276">
    <property type="component" value="Chromosome 3_1"/>
</dbReference>
<gene>
    <name evidence="1" type="ORF">NDU88_001438</name>
</gene>
<keyword evidence="2" id="KW-1185">Reference proteome</keyword>